<evidence type="ECO:0000313" key="8">
    <source>
        <dbReference type="Proteomes" id="UP000542742"/>
    </source>
</evidence>
<dbReference type="PROSITE" id="PS50022">
    <property type="entry name" value="FA58C_3"/>
    <property type="match status" value="1"/>
</dbReference>
<dbReference type="PANTHER" id="PTHR11069:SF23">
    <property type="entry name" value="LYSOSOMAL ACID GLUCOSYLCERAMIDASE"/>
    <property type="match status" value="1"/>
</dbReference>
<feature type="chain" id="PRO_5030925759" evidence="5">
    <location>
        <begin position="22"/>
        <end position="619"/>
    </location>
</feature>
<dbReference type="InterPro" id="IPR033452">
    <property type="entry name" value="GH30_C"/>
</dbReference>
<dbReference type="GO" id="GO:0006680">
    <property type="term" value="P:glucosylceramide catabolic process"/>
    <property type="evidence" value="ECO:0007669"/>
    <property type="project" value="TreeGrafter"/>
</dbReference>
<evidence type="ECO:0000259" key="6">
    <source>
        <dbReference type="PROSITE" id="PS50022"/>
    </source>
</evidence>
<dbReference type="Pfam" id="PF02055">
    <property type="entry name" value="Glyco_hydro_30"/>
    <property type="match status" value="1"/>
</dbReference>
<dbReference type="SUPFAM" id="SSF51445">
    <property type="entry name" value="(Trans)glycosidases"/>
    <property type="match status" value="1"/>
</dbReference>
<dbReference type="InterPro" id="IPR033453">
    <property type="entry name" value="Glyco_hydro_30_TIM-barrel"/>
</dbReference>
<dbReference type="InterPro" id="IPR008979">
    <property type="entry name" value="Galactose-bd-like_sf"/>
</dbReference>
<dbReference type="InterPro" id="IPR017853">
    <property type="entry name" value="GH"/>
</dbReference>
<dbReference type="Gene3D" id="3.20.20.80">
    <property type="entry name" value="Glycosidases"/>
    <property type="match status" value="1"/>
</dbReference>
<dbReference type="Pfam" id="PF17189">
    <property type="entry name" value="Glyco_hydro_30C"/>
    <property type="match status" value="1"/>
</dbReference>
<keyword evidence="2 5" id="KW-0732">Signal</keyword>
<dbReference type="SUPFAM" id="SSF49785">
    <property type="entry name" value="Galactose-binding domain-like"/>
    <property type="match status" value="1"/>
</dbReference>
<dbReference type="InterPro" id="IPR001139">
    <property type="entry name" value="Glyco_hydro_30"/>
</dbReference>
<dbReference type="AlphaFoldDB" id="A0A7W7CX23"/>
<dbReference type="RefSeq" id="WP_203722515.1">
    <property type="nucleotide sequence ID" value="NZ_BOMC01000059.1"/>
</dbReference>
<dbReference type="Pfam" id="PF00754">
    <property type="entry name" value="F5_F8_type_C"/>
    <property type="match status" value="1"/>
</dbReference>
<evidence type="ECO:0000256" key="4">
    <source>
        <dbReference type="RuleBase" id="RU361188"/>
    </source>
</evidence>
<feature type="domain" description="F5/8 type C" evidence="6">
    <location>
        <begin position="471"/>
        <end position="619"/>
    </location>
</feature>
<keyword evidence="3 4" id="KW-0378">Hydrolase</keyword>
<evidence type="ECO:0000313" key="7">
    <source>
        <dbReference type="EMBL" id="MBB4696285.1"/>
    </source>
</evidence>
<sequence>MTRFGTALVVALLLAPAPAAASSTSARVWITTPDGTQLLTAGRSVAFSGSGSGKPTIVVDPHRRFQTIAGFGASITDSSAAVLHRLAPSARTAAMESLFRDDKLSYLRQPIGASDFVDEPAYTYDDVPAGQTDYGLRHFSVEHDRAQILPLLRQARRLNPELRVMGTPWSPPAWMKTNQSLIGGRLIDSPAIYRAYAAYLVKFVQAYRKEGVPIDALTLQNEPQNRTPAGYPGMDLPSWQAAEVIERLGPMLRAAGERTKILGYDHNWSTHPNDAANTPPDSVADINHYPQELLSSRAARWVDGTAYHCYYGDPSAMTALHNEFPRTDVYFTECSGSQSSDPAGTFSDTLKWHARNLIIGNTRNWAKTVINWNLALDENNGPHNGGCGTCTGVLTVKQDGTVTRNAEFYTLGHVARFVRPGAVRVASTSFGTTGWNGRIMDVAFVNPDGSTVLVAHNENDDPQAFAVQYGGRTFEYTLPGGALATFVWRGHSTDRPLAPTGWTATANPPADAGLAVDDDASTRWTTGVGQAAGQHLQIDFGRVQPVRRVVFDTGADVGDYPREFTVTASVDGSRWLRVPAAQSGQFVQAALSRVRFVRIELSAGAPGNWWSVADVRAYR</sequence>
<dbReference type="InterPro" id="IPR000421">
    <property type="entry name" value="FA58C"/>
</dbReference>
<evidence type="ECO:0000256" key="2">
    <source>
        <dbReference type="ARBA" id="ARBA00022729"/>
    </source>
</evidence>
<protein>
    <submittedName>
        <fullName evidence="7">Glucosylceramidase</fullName>
        <ecNumber evidence="7">3.2.1.45</ecNumber>
    </submittedName>
</protein>
<evidence type="ECO:0000256" key="3">
    <source>
        <dbReference type="ARBA" id="ARBA00022801"/>
    </source>
</evidence>
<accession>A0A7W7CX23</accession>
<dbReference type="SUPFAM" id="SSF51011">
    <property type="entry name" value="Glycosyl hydrolase domain"/>
    <property type="match status" value="1"/>
</dbReference>
<evidence type="ECO:0000256" key="1">
    <source>
        <dbReference type="ARBA" id="ARBA00005382"/>
    </source>
</evidence>
<organism evidence="7 8">
    <name type="scientific">Paractinoplanes abujensis</name>
    <dbReference type="NCBI Taxonomy" id="882441"/>
    <lineage>
        <taxon>Bacteria</taxon>
        <taxon>Bacillati</taxon>
        <taxon>Actinomycetota</taxon>
        <taxon>Actinomycetes</taxon>
        <taxon>Micromonosporales</taxon>
        <taxon>Micromonosporaceae</taxon>
        <taxon>Paractinoplanes</taxon>
    </lineage>
</organism>
<dbReference type="Proteomes" id="UP000542742">
    <property type="component" value="Unassembled WGS sequence"/>
</dbReference>
<dbReference type="EC" id="3.2.1.45" evidence="7"/>
<dbReference type="PRINTS" id="PR00843">
    <property type="entry name" value="GLHYDRLASE30"/>
</dbReference>
<evidence type="ECO:0000256" key="5">
    <source>
        <dbReference type="SAM" id="SignalP"/>
    </source>
</evidence>
<reference evidence="7 8" key="1">
    <citation type="submission" date="2020-08" db="EMBL/GenBank/DDBJ databases">
        <title>Sequencing the genomes of 1000 actinobacteria strains.</title>
        <authorList>
            <person name="Klenk H.-P."/>
        </authorList>
    </citation>
    <scope>NUCLEOTIDE SEQUENCE [LARGE SCALE GENOMIC DNA]</scope>
    <source>
        <strain evidence="7 8">DSM 45518</strain>
    </source>
</reference>
<dbReference type="Gene3D" id="2.60.40.1180">
    <property type="entry name" value="Golgi alpha-mannosidase II"/>
    <property type="match status" value="1"/>
</dbReference>
<gene>
    <name evidence="7" type="ORF">BKA14_006433</name>
</gene>
<keyword evidence="8" id="KW-1185">Reference proteome</keyword>
<name>A0A7W7CX23_9ACTN</name>
<dbReference type="Gene3D" id="2.60.120.260">
    <property type="entry name" value="Galactose-binding domain-like"/>
    <property type="match status" value="1"/>
</dbReference>
<dbReference type="PANTHER" id="PTHR11069">
    <property type="entry name" value="GLUCOSYLCERAMIDASE"/>
    <property type="match status" value="1"/>
</dbReference>
<proteinExistence type="inferred from homology"/>
<dbReference type="EMBL" id="JACHMF010000001">
    <property type="protein sequence ID" value="MBB4696285.1"/>
    <property type="molecule type" value="Genomic_DNA"/>
</dbReference>
<comment type="caution">
    <text evidence="7">The sequence shown here is derived from an EMBL/GenBank/DDBJ whole genome shotgun (WGS) entry which is preliminary data.</text>
</comment>
<comment type="similarity">
    <text evidence="1 4">Belongs to the glycosyl hydrolase 30 family.</text>
</comment>
<dbReference type="GO" id="GO:0016020">
    <property type="term" value="C:membrane"/>
    <property type="evidence" value="ECO:0007669"/>
    <property type="project" value="GOC"/>
</dbReference>
<dbReference type="GO" id="GO:0004348">
    <property type="term" value="F:glucosylceramidase activity"/>
    <property type="evidence" value="ECO:0007669"/>
    <property type="project" value="UniProtKB-EC"/>
</dbReference>
<keyword evidence="4 7" id="KW-0326">Glycosidase</keyword>
<feature type="signal peptide" evidence="5">
    <location>
        <begin position="1"/>
        <end position="21"/>
    </location>
</feature>
<dbReference type="InterPro" id="IPR013780">
    <property type="entry name" value="Glyco_hydro_b"/>
</dbReference>